<dbReference type="GO" id="GO:0004129">
    <property type="term" value="F:cytochrome-c oxidase activity"/>
    <property type="evidence" value="ECO:0007669"/>
    <property type="project" value="UniProtKB-EC"/>
</dbReference>
<comment type="similarity">
    <text evidence="3">Belongs to the ATPase A chain family.</text>
</comment>
<evidence type="ECO:0000259" key="19">
    <source>
        <dbReference type="PROSITE" id="PS50857"/>
    </source>
</evidence>
<keyword evidence="7" id="KW-0375">Hydrogen ion transport</keyword>
<comment type="caution">
    <text evidence="20">The sequence shown here is derived from an EMBL/GenBank/DDBJ whole genome shotgun (WGS) entry which is preliminary data.</text>
</comment>
<keyword evidence="9 18" id="KW-1133">Transmembrane helix</keyword>
<evidence type="ECO:0000256" key="8">
    <source>
        <dbReference type="ARBA" id="ARBA00022842"/>
    </source>
</evidence>
<dbReference type="PROSITE" id="PS00449">
    <property type="entry name" value="ATPASE_A"/>
    <property type="match status" value="1"/>
</dbReference>
<evidence type="ECO:0000256" key="13">
    <source>
        <dbReference type="ARBA" id="ARBA00024169"/>
    </source>
</evidence>
<reference evidence="20 21" key="1">
    <citation type="journal article" date="2023" name="bioRxiv">
        <title>Conserved and derived expression patterns and positive selection on dental genes reveal complex evolutionary context of ever-growing rodent molars.</title>
        <authorList>
            <person name="Calamari Z.T."/>
            <person name="Song A."/>
            <person name="Cohen E."/>
            <person name="Akter M."/>
            <person name="Roy R.D."/>
            <person name="Hallikas O."/>
            <person name="Christensen M.M."/>
            <person name="Li P."/>
            <person name="Marangoni P."/>
            <person name="Jernvall J."/>
            <person name="Klein O.D."/>
        </authorList>
    </citation>
    <scope>NUCLEOTIDE SEQUENCE [LARGE SCALE GENOMIC DNA]</scope>
    <source>
        <strain evidence="20">V071</strain>
    </source>
</reference>
<dbReference type="SUPFAM" id="SSF49503">
    <property type="entry name" value="Cupredoxins"/>
    <property type="match status" value="1"/>
</dbReference>
<dbReference type="EMBL" id="JBBHLL010000009">
    <property type="protein sequence ID" value="KAK7832667.1"/>
    <property type="molecule type" value="Genomic_DNA"/>
</dbReference>
<dbReference type="PRINTS" id="PR00123">
    <property type="entry name" value="ATPASEA"/>
</dbReference>
<dbReference type="Gene3D" id="2.60.40.420">
    <property type="entry name" value="Cupredoxins - blue copper proteins"/>
    <property type="match status" value="1"/>
</dbReference>
<keyword evidence="10" id="KW-0406">Ion transport</keyword>
<dbReference type="PROSITE" id="PS50857">
    <property type="entry name" value="COX2_CUA"/>
    <property type="match status" value="1"/>
</dbReference>
<proteinExistence type="inferred from homology"/>
<feature type="non-terminal residue" evidence="20">
    <location>
        <position position="1"/>
    </location>
</feature>
<keyword evidence="12" id="KW-0066">ATP synthesis</keyword>
<evidence type="ECO:0000313" key="20">
    <source>
        <dbReference type="EMBL" id="KAK7832667.1"/>
    </source>
</evidence>
<dbReference type="InterPro" id="IPR008972">
    <property type="entry name" value="Cupredoxin"/>
</dbReference>
<comment type="catalytic activity">
    <reaction evidence="13">
        <text>H(+)(in) = H(+)(out)</text>
        <dbReference type="Rhea" id="RHEA:34979"/>
        <dbReference type="ChEBI" id="CHEBI:15378"/>
    </reaction>
</comment>
<accession>A0AAW0K070</accession>
<evidence type="ECO:0000256" key="11">
    <source>
        <dbReference type="ARBA" id="ARBA00023136"/>
    </source>
</evidence>
<dbReference type="InterPro" id="IPR000568">
    <property type="entry name" value="ATP_synth_F0_asu"/>
</dbReference>
<comment type="catalytic activity">
    <reaction evidence="14">
        <text>4 Fe(II)-[cytochrome c] + O2 + 8 H(+)(in) = 4 Fe(III)-[cytochrome c] + 2 H2O + 4 H(+)(out)</text>
        <dbReference type="Rhea" id="RHEA:11436"/>
        <dbReference type="Rhea" id="RHEA-COMP:10350"/>
        <dbReference type="Rhea" id="RHEA-COMP:14399"/>
        <dbReference type="ChEBI" id="CHEBI:15377"/>
        <dbReference type="ChEBI" id="CHEBI:15378"/>
        <dbReference type="ChEBI" id="CHEBI:15379"/>
        <dbReference type="ChEBI" id="CHEBI:29033"/>
        <dbReference type="ChEBI" id="CHEBI:29034"/>
        <dbReference type="EC" id="7.1.1.9"/>
    </reaction>
    <physiologicalReaction direction="left-to-right" evidence="14">
        <dbReference type="Rhea" id="RHEA:11437"/>
    </physiologicalReaction>
</comment>
<feature type="transmembrane region" description="Helical" evidence="18">
    <location>
        <begin position="124"/>
        <end position="145"/>
    </location>
</feature>
<evidence type="ECO:0000256" key="17">
    <source>
        <dbReference type="ARBA" id="ARBA00081802"/>
    </source>
</evidence>
<evidence type="ECO:0000256" key="1">
    <source>
        <dbReference type="ARBA" id="ARBA00001935"/>
    </source>
</evidence>
<sequence>YEYTDYEDLCFDSYIVPTSDLKPGELRLLEVDNRVVLPIELPIRILISSEDVYSTDNIQKFVGLIIVSYQLTDIITYTSIPNYIYWLNKLTRSTTSYIYSYNTIIYKPRYSNSTMSRSRTPISLIPILIIIETISLFIQPIALAVRLTANITQGFLCSTNQTTPQPLKRRILKQNNRAIYFLVEAVLTTATHSPKCGAADKTLQGQSFLRDGGKRVLIVSILSRSLLLGPGSRSLHLMAPLIDALYVKGTLSQEAPSAALTFLFSREGHEVLPVLLFQRLLLQFAKQLILIDILVLLQLLLKGESHGF</sequence>
<dbReference type="GO" id="GO:0005507">
    <property type="term" value="F:copper ion binding"/>
    <property type="evidence" value="ECO:0007669"/>
    <property type="project" value="InterPro"/>
</dbReference>
<dbReference type="Pfam" id="PF00116">
    <property type="entry name" value="COX2"/>
    <property type="match status" value="1"/>
</dbReference>
<evidence type="ECO:0000256" key="5">
    <source>
        <dbReference type="ARBA" id="ARBA00022547"/>
    </source>
</evidence>
<keyword evidence="21" id="KW-1185">Reference proteome</keyword>
<comment type="cofactor">
    <cofactor evidence="1">
        <name>Cu cation</name>
        <dbReference type="ChEBI" id="CHEBI:23378"/>
    </cofactor>
</comment>
<dbReference type="Gene3D" id="1.20.120.220">
    <property type="entry name" value="ATP synthase, F0 complex, subunit A"/>
    <property type="match status" value="1"/>
</dbReference>
<evidence type="ECO:0000313" key="21">
    <source>
        <dbReference type="Proteomes" id="UP001488838"/>
    </source>
</evidence>
<evidence type="ECO:0000256" key="4">
    <source>
        <dbReference type="ARBA" id="ARBA00022448"/>
    </source>
</evidence>
<dbReference type="AlphaFoldDB" id="A0AAW0K070"/>
<comment type="subcellular location">
    <subcellularLocation>
        <location evidence="2">Membrane</location>
        <topology evidence="2">Multi-pass membrane protein</topology>
    </subcellularLocation>
</comment>
<evidence type="ECO:0000256" key="10">
    <source>
        <dbReference type="ARBA" id="ARBA00023065"/>
    </source>
</evidence>
<keyword evidence="6 18" id="KW-0812">Transmembrane</keyword>
<evidence type="ECO:0000256" key="12">
    <source>
        <dbReference type="ARBA" id="ARBA00023310"/>
    </source>
</evidence>
<keyword evidence="8" id="KW-0460">Magnesium</keyword>
<protein>
    <recommendedName>
        <fullName evidence="16">ATP synthase F(0) complex subunit a</fullName>
    </recommendedName>
    <alternativeName>
        <fullName evidence="17">Proton-conducting channel, ATP synthase F(0) complex subunit a</fullName>
    </alternativeName>
</protein>
<dbReference type="Pfam" id="PF00119">
    <property type="entry name" value="ATP-synt_A"/>
    <property type="match status" value="1"/>
</dbReference>
<dbReference type="InterPro" id="IPR035908">
    <property type="entry name" value="F0_ATP_A_sf"/>
</dbReference>
<gene>
    <name evidence="20" type="ORF">U0070_026863</name>
</gene>
<evidence type="ECO:0000256" key="16">
    <source>
        <dbReference type="ARBA" id="ARBA00071928"/>
    </source>
</evidence>
<evidence type="ECO:0000256" key="6">
    <source>
        <dbReference type="ARBA" id="ARBA00022692"/>
    </source>
</evidence>
<evidence type="ECO:0000256" key="14">
    <source>
        <dbReference type="ARBA" id="ARBA00049512"/>
    </source>
</evidence>
<evidence type="ECO:0000256" key="7">
    <source>
        <dbReference type="ARBA" id="ARBA00022781"/>
    </source>
</evidence>
<dbReference type="InterPro" id="IPR023011">
    <property type="entry name" value="ATP_synth_F0_asu_AS"/>
</dbReference>
<keyword evidence="4" id="KW-0813">Transport</keyword>
<dbReference type="GO" id="GO:0015986">
    <property type="term" value="P:proton motive force-driven ATP synthesis"/>
    <property type="evidence" value="ECO:0007669"/>
    <property type="project" value="InterPro"/>
</dbReference>
<evidence type="ECO:0000256" key="2">
    <source>
        <dbReference type="ARBA" id="ARBA00004141"/>
    </source>
</evidence>
<name>A0AAW0K070_MYOGA</name>
<dbReference type="GO" id="GO:0045259">
    <property type="term" value="C:proton-transporting ATP synthase complex"/>
    <property type="evidence" value="ECO:0007669"/>
    <property type="project" value="UniProtKB-KW"/>
</dbReference>
<feature type="non-terminal residue" evidence="20">
    <location>
        <position position="308"/>
    </location>
</feature>
<evidence type="ECO:0000256" key="15">
    <source>
        <dbReference type="ARBA" id="ARBA00063051"/>
    </source>
</evidence>
<keyword evidence="5" id="KW-0138">CF(0)</keyword>
<evidence type="ECO:0000256" key="9">
    <source>
        <dbReference type="ARBA" id="ARBA00022989"/>
    </source>
</evidence>
<dbReference type="Proteomes" id="UP001488838">
    <property type="component" value="Unassembled WGS sequence"/>
</dbReference>
<organism evidence="20 21">
    <name type="scientific">Myodes glareolus</name>
    <name type="common">Bank vole</name>
    <name type="synonym">Clethrionomys glareolus</name>
    <dbReference type="NCBI Taxonomy" id="447135"/>
    <lineage>
        <taxon>Eukaryota</taxon>
        <taxon>Metazoa</taxon>
        <taxon>Chordata</taxon>
        <taxon>Craniata</taxon>
        <taxon>Vertebrata</taxon>
        <taxon>Euteleostomi</taxon>
        <taxon>Mammalia</taxon>
        <taxon>Eutheria</taxon>
        <taxon>Euarchontoglires</taxon>
        <taxon>Glires</taxon>
        <taxon>Rodentia</taxon>
        <taxon>Myomorpha</taxon>
        <taxon>Muroidea</taxon>
        <taxon>Cricetidae</taxon>
        <taxon>Arvicolinae</taxon>
        <taxon>Myodes</taxon>
    </lineage>
</organism>
<evidence type="ECO:0000256" key="3">
    <source>
        <dbReference type="ARBA" id="ARBA00006810"/>
    </source>
</evidence>
<dbReference type="InterPro" id="IPR002429">
    <property type="entry name" value="CcO_II-like_C"/>
</dbReference>
<dbReference type="SUPFAM" id="SSF81336">
    <property type="entry name" value="F1F0 ATP synthase subunit A"/>
    <property type="match status" value="1"/>
</dbReference>
<evidence type="ECO:0000256" key="18">
    <source>
        <dbReference type="SAM" id="Phobius"/>
    </source>
</evidence>
<feature type="domain" description="Cytochrome oxidase subunit II copper A binding" evidence="19">
    <location>
        <begin position="1"/>
        <end position="117"/>
    </location>
</feature>
<keyword evidence="11 18" id="KW-0472">Membrane</keyword>
<comment type="subunit">
    <text evidence="15">Component of the ATP synthase complex composed at least of ATP5F1A/subunit alpha, ATP5F1B/subunit beta, ATP5MC1/subunit c (homooctomer), MT-ATP6/subunit a, MT-ATP8/subunit 8, ATP5ME/subunit e, ATP5MF/subunit f, ATP5MG/subunit g, ATP5MK/subunit k, ATP5MJ/subunit j, ATP5F1C/subunit gamma, ATP5F1D/subunit delta, ATP5F1E/subunit epsilon, ATP5PF/subunit F6, ATP5PB/subunit b, ATP5PD/subunit d, ATP5PO/subunit OSCP. ATP synthase complex consists of a soluble F(1) head domain (subunits alpha(3) and beta(3)) - the catalytic core - and a membrane F(0) domain - the membrane proton channel (subunits c, a, 8, e, f, g, k and j). These two domains are linked by a central stalk (subunits gamma, delta, and epsilon) rotating inside the F1 region and a stationary peripheral stalk (subunits F6, b, d, and OSCP). Interacts with DNAJC30; interaction is direct.</text>
</comment>